<evidence type="ECO:0000313" key="1">
    <source>
        <dbReference type="EMBL" id="GAA5188204.1"/>
    </source>
</evidence>
<organism evidence="1 2">
    <name type="scientific">Ferrimonas gelatinilytica</name>
    <dbReference type="NCBI Taxonomy" id="1255257"/>
    <lineage>
        <taxon>Bacteria</taxon>
        <taxon>Pseudomonadati</taxon>
        <taxon>Pseudomonadota</taxon>
        <taxon>Gammaproteobacteria</taxon>
        <taxon>Alteromonadales</taxon>
        <taxon>Ferrimonadaceae</taxon>
        <taxon>Ferrimonas</taxon>
    </lineage>
</organism>
<protein>
    <submittedName>
        <fullName evidence="1">Uncharacterized protein</fullName>
    </submittedName>
</protein>
<sequence>MSVRRMRERQEQGVSTLMMREQSGALGLSGQALTRAIERYRAMAGVRGARKEAMLDEIAQCCRQLMIQREAVGFQTDNLEYIQRQYDLPEEAVARIGASRRR</sequence>
<gene>
    <name evidence="1" type="ORF">GCM10025772_07570</name>
</gene>
<dbReference type="Proteomes" id="UP001501600">
    <property type="component" value="Unassembled WGS sequence"/>
</dbReference>
<keyword evidence="2" id="KW-1185">Reference proteome</keyword>
<name>A0ABP9RWP2_9GAMM</name>
<dbReference type="RefSeq" id="WP_345315708.1">
    <property type="nucleotide sequence ID" value="NZ_BAABLF010000005.1"/>
</dbReference>
<comment type="caution">
    <text evidence="1">The sequence shown here is derived from an EMBL/GenBank/DDBJ whole genome shotgun (WGS) entry which is preliminary data.</text>
</comment>
<accession>A0ABP9RWP2</accession>
<proteinExistence type="predicted"/>
<evidence type="ECO:0000313" key="2">
    <source>
        <dbReference type="Proteomes" id="UP001501600"/>
    </source>
</evidence>
<reference evidence="2" key="1">
    <citation type="journal article" date="2019" name="Int. J. Syst. Evol. Microbiol.">
        <title>The Global Catalogue of Microorganisms (GCM) 10K type strain sequencing project: providing services to taxonomists for standard genome sequencing and annotation.</title>
        <authorList>
            <consortium name="The Broad Institute Genomics Platform"/>
            <consortium name="The Broad Institute Genome Sequencing Center for Infectious Disease"/>
            <person name="Wu L."/>
            <person name="Ma J."/>
        </authorList>
    </citation>
    <scope>NUCLEOTIDE SEQUENCE [LARGE SCALE GENOMIC DNA]</scope>
    <source>
        <strain evidence="2">JCM 18720</strain>
    </source>
</reference>
<dbReference type="EMBL" id="BAABLF010000005">
    <property type="protein sequence ID" value="GAA5188204.1"/>
    <property type="molecule type" value="Genomic_DNA"/>
</dbReference>